<feature type="compositionally biased region" description="Basic and acidic residues" evidence="1">
    <location>
        <begin position="107"/>
        <end position="134"/>
    </location>
</feature>
<sequence length="354" mass="38778">MFNPPPKRRRTSLSTTFHARNGGSDTSFLAANTPGISFDGGSDTEDDNDEETAQHYLDKMTDDTNRPMQTVFGFDVDVWKSYGGTVYADVNEQTKKQLRDLELWGPRKDGKAKAEVEGGKRKREEEDLEGRFKDVQSPSSSSAPKSSIPNLHRQTSSFPATPSSPQSQKYSNGTITYPTLPPIPPIPEYPPLQLSAPVPKPLPPPAEYRQRTQGSMQFNRGSAGIDPLGAYNRPIQPLRARALRTENLRAVASPILQQGTQGVVENLRGAAVLLPRTPEGEQRRVGILSTLYGGARRIVSGSFGSFEAVLPHRFDGRAYRLGPKGEGGGHCEKKGEDKGDGKPSPFKGSPWLRH</sequence>
<feature type="compositionally biased region" description="Polar residues" evidence="1">
    <location>
        <begin position="152"/>
        <end position="173"/>
    </location>
</feature>
<dbReference type="OrthoDB" id="3795282at2759"/>
<feature type="compositionally biased region" description="Polar residues" evidence="1">
    <location>
        <begin position="12"/>
        <end position="30"/>
    </location>
</feature>
<reference evidence="2" key="1">
    <citation type="journal article" date="2020" name="Stud. Mycol.">
        <title>101 Dothideomycetes genomes: a test case for predicting lifestyles and emergence of pathogens.</title>
        <authorList>
            <person name="Haridas S."/>
            <person name="Albert R."/>
            <person name="Binder M."/>
            <person name="Bloem J."/>
            <person name="Labutti K."/>
            <person name="Salamov A."/>
            <person name="Andreopoulos B."/>
            <person name="Baker S."/>
            <person name="Barry K."/>
            <person name="Bills G."/>
            <person name="Bluhm B."/>
            <person name="Cannon C."/>
            <person name="Castanera R."/>
            <person name="Culley D."/>
            <person name="Daum C."/>
            <person name="Ezra D."/>
            <person name="Gonzalez J."/>
            <person name="Henrissat B."/>
            <person name="Kuo A."/>
            <person name="Liang C."/>
            <person name="Lipzen A."/>
            <person name="Lutzoni F."/>
            <person name="Magnuson J."/>
            <person name="Mondo S."/>
            <person name="Nolan M."/>
            <person name="Ohm R."/>
            <person name="Pangilinan J."/>
            <person name="Park H.-J."/>
            <person name="Ramirez L."/>
            <person name="Alfaro M."/>
            <person name="Sun H."/>
            <person name="Tritt A."/>
            <person name="Yoshinaga Y."/>
            <person name="Zwiers L.-H."/>
            <person name="Turgeon B."/>
            <person name="Goodwin S."/>
            <person name="Spatafora J."/>
            <person name="Crous P."/>
            <person name="Grigoriev I."/>
        </authorList>
    </citation>
    <scope>NUCLEOTIDE SEQUENCE</scope>
    <source>
        <strain evidence="2">CBS 161.51</strain>
    </source>
</reference>
<accession>A0A6A5SD08</accession>
<dbReference type="Proteomes" id="UP000800038">
    <property type="component" value="Unassembled WGS sequence"/>
</dbReference>
<feature type="compositionally biased region" description="Basic and acidic residues" evidence="1">
    <location>
        <begin position="327"/>
        <end position="341"/>
    </location>
</feature>
<evidence type="ECO:0000313" key="2">
    <source>
        <dbReference type="EMBL" id="KAF1938501.1"/>
    </source>
</evidence>
<dbReference type="EMBL" id="ML976103">
    <property type="protein sequence ID" value="KAF1938501.1"/>
    <property type="molecule type" value="Genomic_DNA"/>
</dbReference>
<dbReference type="AlphaFoldDB" id="A0A6A5SD08"/>
<proteinExistence type="predicted"/>
<feature type="compositionally biased region" description="Basic residues" evidence="1">
    <location>
        <begin position="1"/>
        <end position="11"/>
    </location>
</feature>
<evidence type="ECO:0000256" key="1">
    <source>
        <dbReference type="SAM" id="MobiDB-lite"/>
    </source>
</evidence>
<feature type="compositionally biased region" description="Low complexity" evidence="1">
    <location>
        <begin position="137"/>
        <end position="149"/>
    </location>
</feature>
<evidence type="ECO:0000313" key="3">
    <source>
        <dbReference type="Proteomes" id="UP000800038"/>
    </source>
</evidence>
<feature type="compositionally biased region" description="Pro residues" evidence="1">
    <location>
        <begin position="179"/>
        <end position="190"/>
    </location>
</feature>
<feature type="region of interest" description="Disordered" evidence="1">
    <location>
        <begin position="107"/>
        <end position="194"/>
    </location>
</feature>
<keyword evidence="3" id="KW-1185">Reference proteome</keyword>
<name>A0A6A5SD08_9PLEO</name>
<protein>
    <submittedName>
        <fullName evidence="2">Uncharacterized protein</fullName>
    </submittedName>
</protein>
<feature type="compositionally biased region" description="Acidic residues" evidence="1">
    <location>
        <begin position="42"/>
        <end position="51"/>
    </location>
</feature>
<feature type="region of interest" description="Disordered" evidence="1">
    <location>
        <begin position="1"/>
        <end position="52"/>
    </location>
</feature>
<organism evidence="2 3">
    <name type="scientific">Clathrospora elynae</name>
    <dbReference type="NCBI Taxonomy" id="706981"/>
    <lineage>
        <taxon>Eukaryota</taxon>
        <taxon>Fungi</taxon>
        <taxon>Dikarya</taxon>
        <taxon>Ascomycota</taxon>
        <taxon>Pezizomycotina</taxon>
        <taxon>Dothideomycetes</taxon>
        <taxon>Pleosporomycetidae</taxon>
        <taxon>Pleosporales</taxon>
        <taxon>Diademaceae</taxon>
        <taxon>Clathrospora</taxon>
    </lineage>
</organism>
<gene>
    <name evidence="2" type="ORF">EJ02DRAFT_473446</name>
</gene>
<feature type="region of interest" description="Disordered" evidence="1">
    <location>
        <begin position="317"/>
        <end position="354"/>
    </location>
</feature>